<dbReference type="Pfam" id="PF10076">
    <property type="entry name" value="Phage_Mu_Gp48"/>
    <property type="match status" value="1"/>
</dbReference>
<evidence type="ECO:0000313" key="1">
    <source>
        <dbReference type="EMBL" id="MFD2702798.1"/>
    </source>
</evidence>
<protein>
    <submittedName>
        <fullName evidence="1">Phage tail protein</fullName>
    </submittedName>
</protein>
<proteinExistence type="predicted"/>
<gene>
    <name evidence="1" type="ORF">ACFSVM_20365</name>
</gene>
<comment type="caution">
    <text evidence="1">The sequence shown here is derived from an EMBL/GenBank/DDBJ whole genome shotgun (WGS) entry which is preliminary data.</text>
</comment>
<evidence type="ECO:0000313" key="2">
    <source>
        <dbReference type="Proteomes" id="UP001597540"/>
    </source>
</evidence>
<accession>A0ABW5ST69</accession>
<name>A0ABW5ST69_9BACL</name>
<reference evidence="2" key="1">
    <citation type="journal article" date="2019" name="Int. J. Syst. Evol. Microbiol.">
        <title>The Global Catalogue of Microorganisms (GCM) 10K type strain sequencing project: providing services to taxonomists for standard genome sequencing and annotation.</title>
        <authorList>
            <consortium name="The Broad Institute Genomics Platform"/>
            <consortium name="The Broad Institute Genome Sequencing Center for Infectious Disease"/>
            <person name="Wu L."/>
            <person name="Ma J."/>
        </authorList>
    </citation>
    <scope>NUCLEOTIDE SEQUENCE [LARGE SCALE GENOMIC DNA]</scope>
    <source>
        <strain evidence="2">KCTC 33849</strain>
    </source>
</reference>
<dbReference type="InterPro" id="IPR018755">
    <property type="entry name" value="Phage_Mu_Gp48"/>
</dbReference>
<dbReference type="EMBL" id="JBHUMJ010000008">
    <property type="protein sequence ID" value="MFD2702798.1"/>
    <property type="molecule type" value="Genomic_DNA"/>
</dbReference>
<dbReference type="RefSeq" id="WP_379264199.1">
    <property type="nucleotide sequence ID" value="NZ_JBHUMJ010000008.1"/>
</dbReference>
<keyword evidence="2" id="KW-1185">Reference proteome</keyword>
<sequence length="266" mass="29801">MISSGTVADSTAIKRQFAKSSVITAASISAKQTRVVRIASANTSASKAAVLDVKKYRTISAKITVSTRMEAYRTDRDIRAEMTDYLPRYYGDFPVVSAMIQAEASEATRLHALVEALVFEFYPETATDIGITRFEAECGIVTDRTKSLEARRSEVIKRRRGIGTVTLPKFTGIVNEFYDCTVEEKPNEFRVATTIWSKRGVPENIAEMEREVNAVLPAHLEHEFVPTWLTWGEIEDYGLTGEEAEQYTGDELSKRFLFPYLGGRLS</sequence>
<organism evidence="1 2">
    <name type="scientific">Paenibacillus shunpengii</name>
    <dbReference type="NCBI Taxonomy" id="2054424"/>
    <lineage>
        <taxon>Bacteria</taxon>
        <taxon>Bacillati</taxon>
        <taxon>Bacillota</taxon>
        <taxon>Bacilli</taxon>
        <taxon>Bacillales</taxon>
        <taxon>Paenibacillaceae</taxon>
        <taxon>Paenibacillus</taxon>
    </lineage>
</organism>
<dbReference type="Proteomes" id="UP001597540">
    <property type="component" value="Unassembled WGS sequence"/>
</dbReference>